<evidence type="ECO:0000313" key="17">
    <source>
        <dbReference type="EMBL" id="PSR97442.1"/>
    </source>
</evidence>
<evidence type="ECO:0000256" key="8">
    <source>
        <dbReference type="ARBA" id="ARBA00023008"/>
    </source>
</evidence>
<reference evidence="17 18" key="1">
    <citation type="journal article" date="2018" name="Mycol. Prog.">
        <title>Coniella lustricola, a new species from submerged detritus.</title>
        <authorList>
            <person name="Raudabaugh D.B."/>
            <person name="Iturriaga T."/>
            <person name="Carver A."/>
            <person name="Mondo S."/>
            <person name="Pangilinan J."/>
            <person name="Lipzen A."/>
            <person name="He G."/>
            <person name="Amirebrahimi M."/>
            <person name="Grigoriev I.V."/>
            <person name="Miller A.N."/>
        </authorList>
    </citation>
    <scope>NUCLEOTIDE SEQUENCE [LARGE SCALE GENOMIC DNA]</scope>
    <source>
        <strain evidence="17 18">B22-T-1</strain>
    </source>
</reference>
<dbReference type="CDD" id="cd21175">
    <property type="entry name" value="LPMO_AA9"/>
    <property type="match status" value="1"/>
</dbReference>
<protein>
    <recommendedName>
        <fullName evidence="15">lytic cellulose monooxygenase (C4-dehydrogenating)</fullName>
        <ecNumber evidence="15">1.14.99.56</ecNumber>
    </recommendedName>
</protein>
<dbReference type="InterPro" id="IPR049892">
    <property type="entry name" value="AA9"/>
</dbReference>
<keyword evidence="6" id="KW-0136">Cellulose degradation</keyword>
<comment type="subcellular location">
    <subcellularLocation>
        <location evidence="2">Secreted</location>
    </subcellularLocation>
</comment>
<evidence type="ECO:0000256" key="1">
    <source>
        <dbReference type="ARBA" id="ARBA00001973"/>
    </source>
</evidence>
<comment type="cofactor">
    <cofactor evidence="1">
        <name>Cu(2+)</name>
        <dbReference type="ChEBI" id="CHEBI:29036"/>
    </cofactor>
</comment>
<dbReference type="PANTHER" id="PTHR33353">
    <property type="entry name" value="PUTATIVE (AFU_ORTHOLOGUE AFUA_1G12560)-RELATED"/>
    <property type="match status" value="1"/>
</dbReference>
<evidence type="ECO:0000256" key="14">
    <source>
        <dbReference type="ARBA" id="ARBA00045077"/>
    </source>
</evidence>
<gene>
    <name evidence="17" type="ORF">BD289DRAFT_480120</name>
</gene>
<keyword evidence="7" id="KW-0560">Oxidoreductase</keyword>
<evidence type="ECO:0000256" key="3">
    <source>
        <dbReference type="ARBA" id="ARBA00022525"/>
    </source>
</evidence>
<sequence length="364" mass="36421">MSSLAFKVAGAAIAGAALVRAHGHVEGINVNGVYYVGYDPTTDPYLSTSPTVVGWTASDTDNGYVAPDAYASGDIICHVDATNAAGYASVQAGDTIEAYWTAWPESHKGPVIDMLASCDGDCTTVDKTTLEFFKIAAVGLVDDTTLPGTWASDNLIANNNSWIIQIPEDLAPGNYVWRHEIIALHSAENSDGAQNYPQCFNLAVTGTGTLAPTGTLGEALYSETDAGILVDIYASLASYDIPGPTQIAAGTNLVQSAISVTATSSAVTTGVSGSGSTAAATSAAAVTSAATSSAAAVATSATSSAAAVATSAASSAAAVTTEATSSAAAVATEATSSAAAATTSAASNNASSCKKRRHARELRV</sequence>
<dbReference type="EMBL" id="KZ678391">
    <property type="protein sequence ID" value="PSR97442.1"/>
    <property type="molecule type" value="Genomic_DNA"/>
</dbReference>
<proteinExistence type="inferred from homology"/>
<keyword evidence="5" id="KW-0732">Signal</keyword>
<evidence type="ECO:0000259" key="16">
    <source>
        <dbReference type="Pfam" id="PF03443"/>
    </source>
</evidence>
<comment type="similarity">
    <text evidence="13">Belongs to the polysaccharide monooxygenase AA9 family.</text>
</comment>
<evidence type="ECO:0000256" key="11">
    <source>
        <dbReference type="ARBA" id="ARBA00023277"/>
    </source>
</evidence>
<dbReference type="GO" id="GO:0005576">
    <property type="term" value="C:extracellular region"/>
    <property type="evidence" value="ECO:0007669"/>
    <property type="project" value="UniProtKB-SubCell"/>
</dbReference>
<evidence type="ECO:0000256" key="6">
    <source>
        <dbReference type="ARBA" id="ARBA00023001"/>
    </source>
</evidence>
<evidence type="ECO:0000256" key="9">
    <source>
        <dbReference type="ARBA" id="ARBA00023033"/>
    </source>
</evidence>
<evidence type="ECO:0000256" key="2">
    <source>
        <dbReference type="ARBA" id="ARBA00004613"/>
    </source>
</evidence>
<keyword evidence="10" id="KW-1015">Disulfide bond</keyword>
<evidence type="ECO:0000256" key="12">
    <source>
        <dbReference type="ARBA" id="ARBA00023326"/>
    </source>
</evidence>
<keyword evidence="12" id="KW-0624">Polysaccharide degradation</keyword>
<dbReference type="AlphaFoldDB" id="A0A2T3AH02"/>
<dbReference type="GO" id="GO:0030245">
    <property type="term" value="P:cellulose catabolic process"/>
    <property type="evidence" value="ECO:0007669"/>
    <property type="project" value="UniProtKB-KW"/>
</dbReference>
<dbReference type="GO" id="GO:0016787">
    <property type="term" value="F:hydrolase activity"/>
    <property type="evidence" value="ECO:0007669"/>
    <property type="project" value="UniProtKB-KW"/>
</dbReference>
<evidence type="ECO:0000256" key="5">
    <source>
        <dbReference type="ARBA" id="ARBA00022729"/>
    </source>
</evidence>
<keyword evidence="3" id="KW-0964">Secreted</keyword>
<keyword evidence="18" id="KW-1185">Reference proteome</keyword>
<name>A0A2T3AH02_9PEZI</name>
<comment type="catalytic activity">
    <reaction evidence="14">
        <text>[(1-&gt;4)-beta-D-glucosyl]n+m + reduced acceptor + O2 = 4-dehydro-beta-D-glucosyl-[(1-&gt;4)-beta-D-glucosyl]n-1 + [(1-&gt;4)-beta-D-glucosyl]m + acceptor + H2O.</text>
        <dbReference type="EC" id="1.14.99.56"/>
    </reaction>
</comment>
<evidence type="ECO:0000256" key="10">
    <source>
        <dbReference type="ARBA" id="ARBA00023157"/>
    </source>
</evidence>
<dbReference type="GO" id="GO:0004497">
    <property type="term" value="F:monooxygenase activity"/>
    <property type="evidence" value="ECO:0007669"/>
    <property type="project" value="UniProtKB-KW"/>
</dbReference>
<dbReference type="GO" id="GO:0046872">
    <property type="term" value="F:metal ion binding"/>
    <property type="evidence" value="ECO:0007669"/>
    <property type="project" value="UniProtKB-KW"/>
</dbReference>
<dbReference type="OrthoDB" id="4849160at2759"/>
<evidence type="ECO:0000256" key="4">
    <source>
        <dbReference type="ARBA" id="ARBA00022723"/>
    </source>
</evidence>
<dbReference type="PANTHER" id="PTHR33353:SF34">
    <property type="entry name" value="ENDO-BETA-1,4-GLUCANASE D"/>
    <property type="match status" value="1"/>
</dbReference>
<evidence type="ECO:0000256" key="15">
    <source>
        <dbReference type="ARBA" id="ARBA00047174"/>
    </source>
</evidence>
<accession>A0A2T3AH02</accession>
<keyword evidence="8" id="KW-0186">Copper</keyword>
<dbReference type="Gene3D" id="2.70.50.70">
    <property type="match status" value="1"/>
</dbReference>
<keyword evidence="9" id="KW-0503">Monooxygenase</keyword>
<dbReference type="InterPro" id="IPR005103">
    <property type="entry name" value="AA9_LPMO"/>
</dbReference>
<dbReference type="EC" id="1.14.99.56" evidence="15"/>
<dbReference type="Proteomes" id="UP000241462">
    <property type="component" value="Unassembled WGS sequence"/>
</dbReference>
<evidence type="ECO:0000256" key="7">
    <source>
        <dbReference type="ARBA" id="ARBA00023002"/>
    </source>
</evidence>
<feature type="domain" description="Auxiliary Activity family 9 catalytic" evidence="16">
    <location>
        <begin position="22"/>
        <end position="236"/>
    </location>
</feature>
<evidence type="ECO:0000256" key="13">
    <source>
        <dbReference type="ARBA" id="ARBA00044502"/>
    </source>
</evidence>
<keyword evidence="11" id="KW-0119">Carbohydrate metabolism</keyword>
<keyword evidence="4" id="KW-0479">Metal-binding</keyword>
<dbReference type="InParanoid" id="A0A2T3AH02"/>
<evidence type="ECO:0000313" key="18">
    <source>
        <dbReference type="Proteomes" id="UP000241462"/>
    </source>
</evidence>
<dbReference type="STRING" id="2025994.A0A2T3AH02"/>
<keyword evidence="17" id="KW-0378">Hydrolase</keyword>
<organism evidence="17 18">
    <name type="scientific">Coniella lustricola</name>
    <dbReference type="NCBI Taxonomy" id="2025994"/>
    <lineage>
        <taxon>Eukaryota</taxon>
        <taxon>Fungi</taxon>
        <taxon>Dikarya</taxon>
        <taxon>Ascomycota</taxon>
        <taxon>Pezizomycotina</taxon>
        <taxon>Sordariomycetes</taxon>
        <taxon>Sordariomycetidae</taxon>
        <taxon>Diaporthales</taxon>
        <taxon>Schizoparmaceae</taxon>
        <taxon>Coniella</taxon>
    </lineage>
</organism>
<dbReference type="Pfam" id="PF03443">
    <property type="entry name" value="AA9"/>
    <property type="match status" value="1"/>
</dbReference>